<accession>A0A8J6J0N9</accession>
<organism evidence="1 2">
    <name type="scientific">Flintibacter hominis</name>
    <dbReference type="NCBI Taxonomy" id="2763048"/>
    <lineage>
        <taxon>Bacteria</taxon>
        <taxon>Bacillati</taxon>
        <taxon>Bacillota</taxon>
        <taxon>Clostridia</taxon>
        <taxon>Eubacteriales</taxon>
        <taxon>Flintibacter</taxon>
    </lineage>
</organism>
<sequence>MKNEKRRIKTDHLPCRYDFKVMTNGRPMTLYDLTMDELTCLMDVYFRNGYEQIYARIASTWE</sequence>
<evidence type="ECO:0000313" key="2">
    <source>
        <dbReference type="Proteomes" id="UP000628736"/>
    </source>
</evidence>
<dbReference type="Proteomes" id="UP000628736">
    <property type="component" value="Unassembled WGS sequence"/>
</dbReference>
<protein>
    <submittedName>
        <fullName evidence="1">Uncharacterized protein</fullName>
    </submittedName>
</protein>
<evidence type="ECO:0000313" key="1">
    <source>
        <dbReference type="EMBL" id="MBC5723076.1"/>
    </source>
</evidence>
<gene>
    <name evidence="1" type="ORF">H8S11_09645</name>
</gene>
<reference evidence="1" key="1">
    <citation type="submission" date="2020-08" db="EMBL/GenBank/DDBJ databases">
        <title>Genome public.</title>
        <authorList>
            <person name="Liu C."/>
            <person name="Sun Q."/>
        </authorList>
    </citation>
    <scope>NUCLEOTIDE SEQUENCE</scope>
    <source>
        <strain evidence="1">NSJ-23</strain>
    </source>
</reference>
<name>A0A8J6J0N9_9FIRM</name>
<dbReference type="EMBL" id="JACOPO010000006">
    <property type="protein sequence ID" value="MBC5723076.1"/>
    <property type="molecule type" value="Genomic_DNA"/>
</dbReference>
<proteinExistence type="predicted"/>
<dbReference type="AlphaFoldDB" id="A0A8J6J0N9"/>
<keyword evidence="2" id="KW-1185">Reference proteome</keyword>
<dbReference type="RefSeq" id="WP_186852969.1">
    <property type="nucleotide sequence ID" value="NZ_JACOPO010000006.1"/>
</dbReference>
<comment type="caution">
    <text evidence="1">The sequence shown here is derived from an EMBL/GenBank/DDBJ whole genome shotgun (WGS) entry which is preliminary data.</text>
</comment>